<dbReference type="InterPro" id="IPR029028">
    <property type="entry name" value="Alpha/beta_knot_MTases"/>
</dbReference>
<keyword evidence="6 12" id="KW-0698">rRNA processing</keyword>
<dbReference type="EMBL" id="JAAZQD010000002">
    <property type="protein sequence ID" value="NKZ38120.1"/>
    <property type="molecule type" value="Genomic_DNA"/>
</dbReference>
<dbReference type="GO" id="GO:0070475">
    <property type="term" value="P:rRNA base methylation"/>
    <property type="evidence" value="ECO:0007669"/>
    <property type="project" value="TreeGrafter"/>
</dbReference>
<evidence type="ECO:0000256" key="8">
    <source>
        <dbReference type="ARBA" id="ARBA00022679"/>
    </source>
</evidence>
<dbReference type="Proteomes" id="UP000541636">
    <property type="component" value="Unassembled WGS sequence"/>
</dbReference>
<comment type="function">
    <text evidence="10 12">Specifically methylates the N3 position of the uracil ring of uridine 1498 (m3U1498) in 16S rRNA. Acts on the fully assembled 30S ribosomal subunit.</text>
</comment>
<dbReference type="SUPFAM" id="SSF75217">
    <property type="entry name" value="alpha/beta knot"/>
    <property type="match status" value="1"/>
</dbReference>
<comment type="caution">
    <text evidence="15">The sequence shown here is derived from an EMBL/GenBank/DDBJ whole genome shotgun (WGS) entry which is preliminary data.</text>
</comment>
<dbReference type="PANTHER" id="PTHR30027">
    <property type="entry name" value="RIBOSOMAL RNA SMALL SUBUNIT METHYLTRANSFERASE E"/>
    <property type="match status" value="1"/>
</dbReference>
<reference evidence="15 16" key="1">
    <citation type="journal article" date="2017" name="Int. J. Syst. Evol. Microbiol.">
        <title>Oleiagrimonas citrea sp. nov., a marine bacterium isolated from tidal flat sediment and emended description of the genus Oleiagrimonas Fang et al. 2015 and Oleiagrimonas soli.</title>
        <authorList>
            <person name="Yang S.H."/>
            <person name="Seo H.S."/>
            <person name="Seong C.N."/>
            <person name="Kwon K.K."/>
        </authorList>
    </citation>
    <scope>NUCLEOTIDE SEQUENCE [LARGE SCALE GENOMIC DNA]</scope>
    <source>
        <strain evidence="15 16">MEBiC09124</strain>
    </source>
</reference>
<evidence type="ECO:0000259" key="14">
    <source>
        <dbReference type="Pfam" id="PF20260"/>
    </source>
</evidence>
<comment type="catalytic activity">
    <reaction evidence="11 12">
        <text>uridine(1498) in 16S rRNA + S-adenosyl-L-methionine = N(3)-methyluridine(1498) in 16S rRNA + S-adenosyl-L-homocysteine + H(+)</text>
        <dbReference type="Rhea" id="RHEA:42920"/>
        <dbReference type="Rhea" id="RHEA-COMP:10283"/>
        <dbReference type="Rhea" id="RHEA-COMP:10284"/>
        <dbReference type="ChEBI" id="CHEBI:15378"/>
        <dbReference type="ChEBI" id="CHEBI:57856"/>
        <dbReference type="ChEBI" id="CHEBI:59789"/>
        <dbReference type="ChEBI" id="CHEBI:65315"/>
        <dbReference type="ChEBI" id="CHEBI:74502"/>
        <dbReference type="EC" id="2.1.1.193"/>
    </reaction>
</comment>
<dbReference type="RefSeq" id="WP_168608552.1">
    <property type="nucleotide sequence ID" value="NZ_JAAZQD010000002.1"/>
</dbReference>
<dbReference type="NCBIfam" id="NF008692">
    <property type="entry name" value="PRK11713.1-5"/>
    <property type="match status" value="1"/>
</dbReference>
<gene>
    <name evidence="15" type="ORF">HF690_04030</name>
</gene>
<keyword evidence="8 12" id="KW-0808">Transferase</keyword>
<evidence type="ECO:0000256" key="6">
    <source>
        <dbReference type="ARBA" id="ARBA00022552"/>
    </source>
</evidence>
<dbReference type="PIRSF" id="PIRSF015601">
    <property type="entry name" value="MTase_slr0722"/>
    <property type="match status" value="1"/>
</dbReference>
<evidence type="ECO:0000313" key="16">
    <source>
        <dbReference type="Proteomes" id="UP000541636"/>
    </source>
</evidence>
<keyword evidence="9 12" id="KW-0949">S-adenosyl-L-methionine</keyword>
<sequence length="244" mass="26344">MRRIRLHVDIPLTVSESLALPDGAAEHAVRVLRMRDGDAVTLFNGDGHDYEGVLENVGKRTADVRVHAAHPIANEAPLPLTLAQAIARGEKMDWVVQKATELGVTNIVPLHTERSEVRLDERRAAKRLSHWQSVAVSACEQSGRARLPHIAPAQSLTQWLASLSDVAALRLALLPERGRRARDLEPPGAGAILAVGPEGGWGERDLEALRSAGFQALQLGPRVLRTETAGLVGLTALQAHFGDL</sequence>
<dbReference type="Gene3D" id="2.40.240.20">
    <property type="entry name" value="Hypothetical PUA domain-like, domain 1"/>
    <property type="match status" value="1"/>
</dbReference>
<dbReference type="AlphaFoldDB" id="A0A846ZKS0"/>
<dbReference type="GO" id="GO:0070042">
    <property type="term" value="F:rRNA (uridine-N3-)-methyltransferase activity"/>
    <property type="evidence" value="ECO:0007669"/>
    <property type="project" value="TreeGrafter"/>
</dbReference>
<keyword evidence="16" id="KW-1185">Reference proteome</keyword>
<dbReference type="Gene3D" id="3.40.1280.10">
    <property type="match status" value="1"/>
</dbReference>
<protein>
    <recommendedName>
        <fullName evidence="4 12">Ribosomal RNA small subunit methyltransferase E</fullName>
        <ecNumber evidence="3 12">2.1.1.193</ecNumber>
    </recommendedName>
</protein>
<comment type="subcellular location">
    <subcellularLocation>
        <location evidence="1 12">Cytoplasm</location>
    </subcellularLocation>
</comment>
<evidence type="ECO:0000256" key="2">
    <source>
        <dbReference type="ARBA" id="ARBA00005528"/>
    </source>
</evidence>
<name>A0A846ZKS0_9GAMM</name>
<dbReference type="NCBIfam" id="TIGR00046">
    <property type="entry name" value="RsmE family RNA methyltransferase"/>
    <property type="match status" value="1"/>
</dbReference>
<evidence type="ECO:0000256" key="9">
    <source>
        <dbReference type="ARBA" id="ARBA00022691"/>
    </source>
</evidence>
<dbReference type="CDD" id="cd18084">
    <property type="entry name" value="RsmE-like"/>
    <property type="match status" value="1"/>
</dbReference>
<comment type="similarity">
    <text evidence="2 12">Belongs to the RNA methyltransferase RsmE family.</text>
</comment>
<evidence type="ECO:0000256" key="7">
    <source>
        <dbReference type="ARBA" id="ARBA00022603"/>
    </source>
</evidence>
<evidence type="ECO:0000256" key="1">
    <source>
        <dbReference type="ARBA" id="ARBA00004496"/>
    </source>
</evidence>
<dbReference type="PANTHER" id="PTHR30027:SF3">
    <property type="entry name" value="16S RRNA (URACIL(1498)-N(3))-METHYLTRANSFERASE"/>
    <property type="match status" value="1"/>
</dbReference>
<evidence type="ECO:0000259" key="13">
    <source>
        <dbReference type="Pfam" id="PF04452"/>
    </source>
</evidence>
<evidence type="ECO:0000313" key="15">
    <source>
        <dbReference type="EMBL" id="NKZ38120.1"/>
    </source>
</evidence>
<dbReference type="InterPro" id="IPR015947">
    <property type="entry name" value="PUA-like_sf"/>
</dbReference>
<dbReference type="InterPro" id="IPR006700">
    <property type="entry name" value="RsmE"/>
</dbReference>
<evidence type="ECO:0000256" key="10">
    <source>
        <dbReference type="ARBA" id="ARBA00025699"/>
    </source>
</evidence>
<keyword evidence="5 12" id="KW-0963">Cytoplasm</keyword>
<feature type="domain" description="Ribosomal RNA small subunit methyltransferase E methyltransferase" evidence="13">
    <location>
        <begin position="75"/>
        <end position="238"/>
    </location>
</feature>
<dbReference type="EC" id="2.1.1.193" evidence="3 12"/>
<organism evidence="15 16">
    <name type="scientific">Oleiagrimonas citrea</name>
    <dbReference type="NCBI Taxonomy" id="1665687"/>
    <lineage>
        <taxon>Bacteria</taxon>
        <taxon>Pseudomonadati</taxon>
        <taxon>Pseudomonadota</taxon>
        <taxon>Gammaproteobacteria</taxon>
        <taxon>Lysobacterales</taxon>
        <taxon>Rhodanobacteraceae</taxon>
        <taxon>Oleiagrimonas</taxon>
    </lineage>
</organism>
<evidence type="ECO:0000256" key="11">
    <source>
        <dbReference type="ARBA" id="ARBA00047944"/>
    </source>
</evidence>
<accession>A0A846ZKS0</accession>
<keyword evidence="7 12" id="KW-0489">Methyltransferase</keyword>
<evidence type="ECO:0000256" key="12">
    <source>
        <dbReference type="PIRNR" id="PIRNR015601"/>
    </source>
</evidence>
<evidence type="ECO:0000256" key="5">
    <source>
        <dbReference type="ARBA" id="ARBA00022490"/>
    </source>
</evidence>
<dbReference type="InterPro" id="IPR029026">
    <property type="entry name" value="tRNA_m1G_MTases_N"/>
</dbReference>
<evidence type="ECO:0000256" key="3">
    <source>
        <dbReference type="ARBA" id="ARBA00012328"/>
    </source>
</evidence>
<dbReference type="InterPro" id="IPR046886">
    <property type="entry name" value="RsmE_MTase_dom"/>
</dbReference>
<dbReference type="SUPFAM" id="SSF88697">
    <property type="entry name" value="PUA domain-like"/>
    <property type="match status" value="1"/>
</dbReference>
<dbReference type="GO" id="GO:0005737">
    <property type="term" value="C:cytoplasm"/>
    <property type="evidence" value="ECO:0007669"/>
    <property type="project" value="UniProtKB-SubCell"/>
</dbReference>
<proteinExistence type="inferred from homology"/>
<feature type="domain" description="Ribosomal RNA small subunit methyltransferase E PUA-like" evidence="14">
    <location>
        <begin position="20"/>
        <end position="66"/>
    </location>
</feature>
<dbReference type="Pfam" id="PF04452">
    <property type="entry name" value="Methyltrans_RNA"/>
    <property type="match status" value="1"/>
</dbReference>
<evidence type="ECO:0000256" key="4">
    <source>
        <dbReference type="ARBA" id="ARBA00013673"/>
    </source>
</evidence>
<dbReference type="Pfam" id="PF20260">
    <property type="entry name" value="PUA_4"/>
    <property type="match status" value="1"/>
</dbReference>
<dbReference type="InterPro" id="IPR046887">
    <property type="entry name" value="RsmE_PUA-like"/>
</dbReference>